<reference evidence="2 3" key="1">
    <citation type="submission" date="2018-06" db="EMBL/GenBank/DDBJ databases">
        <authorList>
            <consortium name="GenomeTrakr: Next Generation Sequencing Network for Food Pathogen Tracability"/>
        </authorList>
    </citation>
    <scope>NUCLEOTIDE SEQUENCE [LARGE SCALE GENOMIC DNA]</scope>
    <source>
        <strain evidence="2 3">FDA00008584</strain>
    </source>
</reference>
<protein>
    <submittedName>
        <fullName evidence="2">Phage tail protein</fullName>
    </submittedName>
</protein>
<evidence type="ECO:0000256" key="1">
    <source>
        <dbReference type="SAM" id="MobiDB-lite"/>
    </source>
</evidence>
<evidence type="ECO:0000313" key="2">
    <source>
        <dbReference type="EMBL" id="EAD1186108.1"/>
    </source>
</evidence>
<gene>
    <name evidence="2" type="ORF">QD52_13555</name>
</gene>
<name>A0A823DK40_LISMN</name>
<proteinExistence type="predicted"/>
<dbReference type="Pfam" id="PF04630">
    <property type="entry name" value="Phage_TTP_1"/>
    <property type="match status" value="1"/>
</dbReference>
<dbReference type="EMBL" id="AAALRN010000007">
    <property type="protein sequence ID" value="EAD1186108.1"/>
    <property type="molecule type" value="Genomic_DNA"/>
</dbReference>
<dbReference type="InterPro" id="IPR006490">
    <property type="entry name" value="Maj_tail_phi13"/>
</dbReference>
<dbReference type="AlphaFoldDB" id="A0A823DK40"/>
<accession>A0A823DK40</accession>
<organism evidence="2 3">
    <name type="scientific">Listeria monocytogenes</name>
    <dbReference type="NCBI Taxonomy" id="1639"/>
    <lineage>
        <taxon>Bacteria</taxon>
        <taxon>Bacillati</taxon>
        <taxon>Bacillota</taxon>
        <taxon>Bacilli</taxon>
        <taxon>Bacillales</taxon>
        <taxon>Listeriaceae</taxon>
        <taxon>Listeria</taxon>
    </lineage>
</organism>
<sequence length="208" mass="22483">MAQYIGFKRAYFGILDENDKVIEIIVVEGSRGKGATVEASISGLTKEESSVWGSDKKYFTSGGGLGELESSLSILDLRPEHKQKILGFDDAVDGLDNIEGLSALGDETNAPYVATVLESRGLNGETALMALPKGKYRMDEVSLETRTNDADEPEATELTGSHEQRDDLKKGYIEFNGKEADAKKIIDLVLAKATPQPDPENKSAKKAA</sequence>
<dbReference type="NCBIfam" id="TIGR01603">
    <property type="entry name" value="maj_tail_phi13"/>
    <property type="match status" value="1"/>
</dbReference>
<feature type="region of interest" description="Disordered" evidence="1">
    <location>
        <begin position="143"/>
        <end position="165"/>
    </location>
</feature>
<comment type="caution">
    <text evidence="2">The sequence shown here is derived from an EMBL/GenBank/DDBJ whole genome shotgun (WGS) entry which is preliminary data.</text>
</comment>
<evidence type="ECO:0000313" key="3">
    <source>
        <dbReference type="Proteomes" id="UP000403352"/>
    </source>
</evidence>
<dbReference type="Proteomes" id="UP000403352">
    <property type="component" value="Unassembled WGS sequence"/>
</dbReference>
<dbReference type="InterPro" id="IPR006724">
    <property type="entry name" value="Phage_TTP"/>
</dbReference>